<dbReference type="Gene3D" id="1.20.1250.20">
    <property type="entry name" value="MFS general substrate transporter like domains"/>
    <property type="match status" value="2"/>
</dbReference>
<reference evidence="8" key="1">
    <citation type="journal article" date="2020" name="ISME J.">
        <title>Gammaproteobacteria mediating utilization of methyl-, sulfur- and petroleum organic compounds in deep ocean hydrothermal plumes.</title>
        <authorList>
            <person name="Zhou Z."/>
            <person name="Liu Y."/>
            <person name="Pan J."/>
            <person name="Cron B.R."/>
            <person name="Toner B.M."/>
            <person name="Anantharaman K."/>
            <person name="Breier J.A."/>
            <person name="Dick G.J."/>
            <person name="Li M."/>
        </authorList>
    </citation>
    <scope>NUCLEOTIDE SEQUENCE</scope>
    <source>
        <strain evidence="8">SZUA-1435</strain>
    </source>
</reference>
<feature type="transmembrane region" description="Helical" evidence="6">
    <location>
        <begin position="38"/>
        <end position="60"/>
    </location>
</feature>
<feature type="domain" description="Major facilitator superfamily (MFS) profile" evidence="7">
    <location>
        <begin position="9"/>
        <end position="387"/>
    </location>
</feature>
<evidence type="ECO:0000259" key="7">
    <source>
        <dbReference type="PROSITE" id="PS50850"/>
    </source>
</evidence>
<name>A0A832YZA1_9CREN</name>
<feature type="non-terminal residue" evidence="8">
    <location>
        <position position="1"/>
    </location>
</feature>
<dbReference type="Pfam" id="PF07690">
    <property type="entry name" value="MFS_1"/>
    <property type="match status" value="1"/>
</dbReference>
<feature type="transmembrane region" description="Helical" evidence="6">
    <location>
        <begin position="334"/>
        <end position="358"/>
    </location>
</feature>
<sequence>QPMSLGRGFITLILLGFVSLFADIAYEGSRSVLGSYIRLFEASAVIASALAIGDFVGYLLRLVSGIVIGSTASPRVLWGFVVGGYLVNLCTVPLLAFARSWQDVVMIIVAERCGKGIRTPARDVILAEVSEGIGKGRGFGIHELMDQMGAVIGPIAVAMAIASRGYRYAFTILAIPAAIAVVLTIFGAYLYPEVRSLKARRGIEVRLPRLGLRFLLYIAFVTMLCIGFLHWGIVSYYLKDVNAVNDHIIPLLYTVAMAIDAAVAIPIGWLYDVYGLRVLVLAPIVASSIPVLLAFRTPIAILIASCCWGFVMGVCETAMRAAVADLVEPTQRGYAYGVYNFVFGASWMCGSVLAGLIYDRSLHVIAIVMPILCLASLIPLTPTASQRLGSVQPLRSFSASR</sequence>
<evidence type="ECO:0000313" key="8">
    <source>
        <dbReference type="EMBL" id="HIP56521.1"/>
    </source>
</evidence>
<dbReference type="EMBL" id="DQTV01000008">
    <property type="protein sequence ID" value="HIP56521.1"/>
    <property type="molecule type" value="Genomic_DNA"/>
</dbReference>
<keyword evidence="5 6" id="KW-0472">Membrane</keyword>
<evidence type="ECO:0000256" key="2">
    <source>
        <dbReference type="ARBA" id="ARBA00022475"/>
    </source>
</evidence>
<feature type="transmembrane region" description="Helical" evidence="6">
    <location>
        <begin position="364"/>
        <end position="385"/>
    </location>
</feature>
<dbReference type="InterPro" id="IPR052425">
    <property type="entry name" value="Uncharacterized_MFS-type"/>
</dbReference>
<dbReference type="AlphaFoldDB" id="A0A832YZA1"/>
<protein>
    <submittedName>
        <fullName evidence="8">MFS transporter</fullName>
    </submittedName>
</protein>
<dbReference type="GO" id="GO:0022857">
    <property type="term" value="F:transmembrane transporter activity"/>
    <property type="evidence" value="ECO:0007669"/>
    <property type="project" value="InterPro"/>
</dbReference>
<dbReference type="PROSITE" id="PS50850">
    <property type="entry name" value="MFS"/>
    <property type="match status" value="1"/>
</dbReference>
<keyword evidence="4 6" id="KW-1133">Transmembrane helix</keyword>
<dbReference type="InterPro" id="IPR020846">
    <property type="entry name" value="MFS_dom"/>
</dbReference>
<feature type="transmembrane region" description="Helical" evidence="6">
    <location>
        <begin position="6"/>
        <end position="26"/>
    </location>
</feature>
<evidence type="ECO:0000256" key="5">
    <source>
        <dbReference type="ARBA" id="ARBA00023136"/>
    </source>
</evidence>
<dbReference type="Proteomes" id="UP000605805">
    <property type="component" value="Unassembled WGS sequence"/>
</dbReference>
<dbReference type="PANTHER" id="PTHR42688:SF1">
    <property type="entry name" value="BLR5212 PROTEIN"/>
    <property type="match status" value="1"/>
</dbReference>
<gene>
    <name evidence="8" type="ORF">EYH02_00395</name>
</gene>
<evidence type="ECO:0000313" key="9">
    <source>
        <dbReference type="Proteomes" id="UP000605805"/>
    </source>
</evidence>
<evidence type="ECO:0000256" key="6">
    <source>
        <dbReference type="SAM" id="Phobius"/>
    </source>
</evidence>
<accession>A0A832YZA1</accession>
<dbReference type="GO" id="GO:0005886">
    <property type="term" value="C:plasma membrane"/>
    <property type="evidence" value="ECO:0007669"/>
    <property type="project" value="UniProtKB-SubCell"/>
</dbReference>
<evidence type="ECO:0000256" key="3">
    <source>
        <dbReference type="ARBA" id="ARBA00022692"/>
    </source>
</evidence>
<feature type="transmembrane region" description="Helical" evidence="6">
    <location>
        <begin position="212"/>
        <end position="238"/>
    </location>
</feature>
<dbReference type="SUPFAM" id="SSF103473">
    <property type="entry name" value="MFS general substrate transporter"/>
    <property type="match status" value="1"/>
</dbReference>
<evidence type="ECO:0000256" key="4">
    <source>
        <dbReference type="ARBA" id="ARBA00022989"/>
    </source>
</evidence>
<comment type="subcellular location">
    <subcellularLocation>
        <location evidence="1">Cell membrane</location>
        <topology evidence="1">Multi-pass membrane protein</topology>
    </subcellularLocation>
</comment>
<feature type="transmembrane region" description="Helical" evidence="6">
    <location>
        <begin position="301"/>
        <end position="322"/>
    </location>
</feature>
<comment type="caution">
    <text evidence="8">The sequence shown here is derived from an EMBL/GenBank/DDBJ whole genome shotgun (WGS) entry which is preliminary data.</text>
</comment>
<feature type="transmembrane region" description="Helical" evidence="6">
    <location>
        <begin position="278"/>
        <end position="295"/>
    </location>
</feature>
<organism evidence="8 9">
    <name type="scientific">Ignisphaera aggregans</name>
    <dbReference type="NCBI Taxonomy" id="334771"/>
    <lineage>
        <taxon>Archaea</taxon>
        <taxon>Thermoproteota</taxon>
        <taxon>Thermoprotei</taxon>
        <taxon>Desulfurococcales</taxon>
        <taxon>Desulfurococcaceae</taxon>
        <taxon>Ignisphaera</taxon>
    </lineage>
</organism>
<feature type="transmembrane region" description="Helical" evidence="6">
    <location>
        <begin position="168"/>
        <end position="191"/>
    </location>
</feature>
<feature type="transmembrane region" description="Helical" evidence="6">
    <location>
        <begin position="76"/>
        <end position="98"/>
    </location>
</feature>
<proteinExistence type="predicted"/>
<keyword evidence="2" id="KW-1003">Cell membrane</keyword>
<dbReference type="CDD" id="cd17370">
    <property type="entry name" value="MFS_MJ1317_like"/>
    <property type="match status" value="1"/>
</dbReference>
<dbReference type="InterPro" id="IPR011701">
    <property type="entry name" value="MFS"/>
</dbReference>
<evidence type="ECO:0000256" key="1">
    <source>
        <dbReference type="ARBA" id="ARBA00004651"/>
    </source>
</evidence>
<dbReference type="PANTHER" id="PTHR42688">
    <property type="entry name" value="CONSERVED PROTEIN"/>
    <property type="match status" value="1"/>
</dbReference>
<keyword evidence="3 6" id="KW-0812">Transmembrane</keyword>
<dbReference type="InterPro" id="IPR036259">
    <property type="entry name" value="MFS_trans_sf"/>
</dbReference>
<feature type="transmembrane region" description="Helical" evidence="6">
    <location>
        <begin position="250"/>
        <end position="271"/>
    </location>
</feature>